<sequence length="360" mass="39509">MSSMDSKTANDEKLDMVMLEDNGKLKKLALLLYNNEVQLMTTITSEPERAKHLKQCHEAYQSVLSLLDEANEMHEQQENEVKKSIAKDVLGYIKYGLNMSMQNIRNLSMRVDCVNKLQGHYSTLVEQLRDLDTTNVTNVRRLAKDATDSKVLMWEYTTKCQSWVGRKASQTFSQTLKQEGIKFPELVNRTKNELGFEGKFESLEDAQKLEVYNSIIKRSGRAELPATDVGLGAAGVAVLVVTAAVMVWDIFTAEHKLQETLAQSLSALQTVGEFAVQILVDAAVTEALVDLELGSVAIALAGFVAASVAGLIFGLLTGALIDFIIGHGGNTVPSLEGLKFHSVTMPNGMEFALQIAHDGP</sequence>
<evidence type="ECO:0000256" key="2">
    <source>
        <dbReference type="SAM" id="Phobius"/>
    </source>
</evidence>
<feature type="transmembrane region" description="Helical" evidence="2">
    <location>
        <begin position="229"/>
        <end position="251"/>
    </location>
</feature>
<keyword evidence="2" id="KW-1133">Transmembrane helix</keyword>
<protein>
    <submittedName>
        <fullName evidence="3">Uncharacterized protein</fullName>
    </submittedName>
</protein>
<reference evidence="3" key="2">
    <citation type="submission" date="2020-07" db="EMBL/GenBank/DDBJ databases">
        <authorList>
            <person name="Vera ALvarez R."/>
            <person name="Arias-Moreno D.M."/>
            <person name="Jimenez-Jacinto V."/>
            <person name="Jimenez-Bremont J.F."/>
            <person name="Swaminathan K."/>
            <person name="Moose S.P."/>
            <person name="Guerrero-Gonzalez M.L."/>
            <person name="Marino-Ramirez L."/>
            <person name="Landsman D."/>
            <person name="Rodriguez-Kessler M."/>
            <person name="Delgado-Sanchez P."/>
        </authorList>
    </citation>
    <scope>NUCLEOTIDE SEQUENCE</scope>
    <source>
        <tissue evidence="3">Cladode</tissue>
    </source>
</reference>
<reference evidence="3" key="1">
    <citation type="journal article" date="2013" name="J. Plant Res.">
        <title>Effect of fungi and light on seed germination of three Opuntia species from semiarid lands of central Mexico.</title>
        <authorList>
            <person name="Delgado-Sanchez P."/>
            <person name="Jimenez-Bremont J.F."/>
            <person name="Guerrero-Gonzalez Mde L."/>
            <person name="Flores J."/>
        </authorList>
    </citation>
    <scope>NUCLEOTIDE SEQUENCE</scope>
    <source>
        <tissue evidence="3">Cladode</tissue>
    </source>
</reference>
<evidence type="ECO:0000313" key="3">
    <source>
        <dbReference type="EMBL" id="MBA4636000.1"/>
    </source>
</evidence>
<feature type="coiled-coil region" evidence="1">
    <location>
        <begin position="60"/>
        <end position="87"/>
    </location>
</feature>
<feature type="transmembrane region" description="Helical" evidence="2">
    <location>
        <begin position="296"/>
        <end position="321"/>
    </location>
</feature>
<organism evidence="3">
    <name type="scientific">Opuntia streptacantha</name>
    <name type="common">Prickly pear cactus</name>
    <name type="synonym">Opuntia cardona</name>
    <dbReference type="NCBI Taxonomy" id="393608"/>
    <lineage>
        <taxon>Eukaryota</taxon>
        <taxon>Viridiplantae</taxon>
        <taxon>Streptophyta</taxon>
        <taxon>Embryophyta</taxon>
        <taxon>Tracheophyta</taxon>
        <taxon>Spermatophyta</taxon>
        <taxon>Magnoliopsida</taxon>
        <taxon>eudicotyledons</taxon>
        <taxon>Gunneridae</taxon>
        <taxon>Pentapetalae</taxon>
        <taxon>Caryophyllales</taxon>
        <taxon>Cactineae</taxon>
        <taxon>Cactaceae</taxon>
        <taxon>Opuntioideae</taxon>
        <taxon>Opuntia</taxon>
    </lineage>
</organism>
<dbReference type="EMBL" id="GISG01097824">
    <property type="protein sequence ID" value="MBA4636000.1"/>
    <property type="molecule type" value="Transcribed_RNA"/>
</dbReference>
<keyword evidence="2" id="KW-0812">Transmembrane</keyword>
<name>A0A7C9D796_OPUST</name>
<proteinExistence type="predicted"/>
<keyword evidence="2" id="KW-0472">Membrane</keyword>
<keyword evidence="1" id="KW-0175">Coiled coil</keyword>
<accession>A0A7C9D796</accession>
<evidence type="ECO:0000256" key="1">
    <source>
        <dbReference type="SAM" id="Coils"/>
    </source>
</evidence>
<dbReference type="AlphaFoldDB" id="A0A7C9D796"/>